<dbReference type="InterPro" id="IPR036390">
    <property type="entry name" value="WH_DNA-bd_sf"/>
</dbReference>
<sequence length="410" mass="45508">MGDKSENKDEEKTISEDLVVTKYKMASDIVNRVLKQVIEKCVENASAKDICEYSDSLLFDETSKCFKKIKDMKKGIAFPTCISVNNCICHYSPLRSDPDLLLKREDVVKIDLGAHVDGFIAVVAHTIVVGAAKHRKCMGKKANAILAAHYASEAALRLMKQGNDTYLITDTVQKICKDFECKPLEGMLSHQLKQGQIDGEKTIIQNPSDSQKKEHEKFTFETHEVYAMDVLVSSGDGVGREQDTRVTIYKKTDENYQLKLKASRAFFGEVQKKYSNLPFNLRFFENEAQARLGINECVKHKLIEPFQVLYEKPGETVAQFKFTVLLMPNGPHRITGIPFEVDHYKSTLSVTDPELKALLLSSANPKTAKKSAKKKEDKDGGKEEAVAAAGDENTPPTPAPASAPPTSGGD</sequence>
<dbReference type="EMBL" id="HBUF01668159">
    <property type="protein sequence ID" value="CAG6790088.1"/>
    <property type="molecule type" value="Transcribed_RNA"/>
</dbReference>
<evidence type="ECO:0000259" key="3">
    <source>
        <dbReference type="Pfam" id="PF00557"/>
    </source>
</evidence>
<dbReference type="EMBL" id="HBUF01668157">
    <property type="protein sequence ID" value="CAG6790086.1"/>
    <property type="molecule type" value="Transcribed_RNA"/>
</dbReference>
<dbReference type="EMBL" id="HBUF01171840">
    <property type="protein sequence ID" value="CAG6652559.1"/>
    <property type="molecule type" value="Transcribed_RNA"/>
</dbReference>
<dbReference type="EMBL" id="HBUF01171858">
    <property type="protein sequence ID" value="CAG6652629.1"/>
    <property type="molecule type" value="Transcribed_RNA"/>
</dbReference>
<dbReference type="EMBL" id="HBUF01668156">
    <property type="protein sequence ID" value="CAG6790085.1"/>
    <property type="molecule type" value="Transcribed_RNA"/>
</dbReference>
<evidence type="ECO:0000313" key="4">
    <source>
        <dbReference type="EMBL" id="CAG6652609.1"/>
    </source>
</evidence>
<dbReference type="NCBIfam" id="TIGR00495">
    <property type="entry name" value="crvDNA_42K"/>
    <property type="match status" value="1"/>
</dbReference>
<dbReference type="EMBL" id="HBUF01348915">
    <property type="protein sequence ID" value="CAG6712045.1"/>
    <property type="molecule type" value="Transcribed_RNA"/>
</dbReference>
<dbReference type="InterPro" id="IPR000994">
    <property type="entry name" value="Pept_M24"/>
</dbReference>
<dbReference type="EMBL" id="HBUF01668158">
    <property type="protein sequence ID" value="CAG6790087.1"/>
    <property type="molecule type" value="Transcribed_RNA"/>
</dbReference>
<dbReference type="AlphaFoldDB" id="A0A8D8WC81"/>
<reference evidence="4" key="1">
    <citation type="submission" date="2021-05" db="EMBL/GenBank/DDBJ databases">
        <authorList>
            <person name="Alioto T."/>
            <person name="Alioto T."/>
            <person name="Gomez Garrido J."/>
        </authorList>
    </citation>
    <scope>NUCLEOTIDE SEQUENCE</scope>
</reference>
<organism evidence="4">
    <name type="scientific">Cacopsylla melanoneura</name>
    <dbReference type="NCBI Taxonomy" id="428564"/>
    <lineage>
        <taxon>Eukaryota</taxon>
        <taxon>Metazoa</taxon>
        <taxon>Ecdysozoa</taxon>
        <taxon>Arthropoda</taxon>
        <taxon>Hexapoda</taxon>
        <taxon>Insecta</taxon>
        <taxon>Pterygota</taxon>
        <taxon>Neoptera</taxon>
        <taxon>Paraneoptera</taxon>
        <taxon>Hemiptera</taxon>
        <taxon>Sternorrhyncha</taxon>
        <taxon>Psylloidea</taxon>
        <taxon>Psyllidae</taxon>
        <taxon>Psyllinae</taxon>
        <taxon>Cacopsylla</taxon>
    </lineage>
</organism>
<dbReference type="InterPro" id="IPR036005">
    <property type="entry name" value="Creatinase/aminopeptidase-like"/>
</dbReference>
<feature type="domain" description="Peptidase M24" evidence="3">
    <location>
        <begin position="22"/>
        <end position="247"/>
    </location>
</feature>
<dbReference type="EMBL" id="HBUF01267079">
    <property type="protein sequence ID" value="CAG6684375.1"/>
    <property type="molecule type" value="Transcribed_RNA"/>
</dbReference>
<dbReference type="PANTHER" id="PTHR10804:SF11">
    <property type="entry name" value="PROLIFERATION-ASSOCIATED PROTEIN 2G4"/>
    <property type="match status" value="1"/>
</dbReference>
<dbReference type="EMBL" id="HBUF01171838">
    <property type="protein sequence ID" value="CAG6652550.1"/>
    <property type="molecule type" value="Transcribed_RNA"/>
</dbReference>
<evidence type="ECO:0000256" key="2">
    <source>
        <dbReference type="SAM" id="MobiDB-lite"/>
    </source>
</evidence>
<dbReference type="EMBL" id="HBUF01348914">
    <property type="protein sequence ID" value="CAG6712044.1"/>
    <property type="molecule type" value="Transcribed_RNA"/>
</dbReference>
<protein>
    <submittedName>
        <fullName evidence="4">Proliferation-associated protein 2G4</fullName>
    </submittedName>
</protein>
<dbReference type="EMBL" id="HBUF01171855">
    <property type="protein sequence ID" value="CAG6652615.1"/>
    <property type="molecule type" value="Transcribed_RNA"/>
</dbReference>
<dbReference type="EMBL" id="HBUF01171856">
    <property type="protein sequence ID" value="CAG6652620.1"/>
    <property type="molecule type" value="Transcribed_RNA"/>
</dbReference>
<dbReference type="Gene3D" id="1.10.10.10">
    <property type="entry name" value="Winged helix-like DNA-binding domain superfamily/Winged helix DNA-binding domain"/>
    <property type="match status" value="1"/>
</dbReference>
<dbReference type="EMBL" id="HBUF01171839">
    <property type="protein sequence ID" value="CAG6652555.1"/>
    <property type="molecule type" value="Transcribed_RNA"/>
</dbReference>
<dbReference type="SUPFAM" id="SSF55920">
    <property type="entry name" value="Creatinase/aminopeptidase"/>
    <property type="match status" value="1"/>
</dbReference>
<dbReference type="InterPro" id="IPR004545">
    <property type="entry name" value="PA2G4"/>
</dbReference>
<dbReference type="Gene3D" id="3.90.230.10">
    <property type="entry name" value="Creatinase/methionine aminopeptidase superfamily"/>
    <property type="match status" value="1"/>
</dbReference>
<dbReference type="EMBL" id="HBUF01171857">
    <property type="protein sequence ID" value="CAG6652625.1"/>
    <property type="molecule type" value="Transcribed_RNA"/>
</dbReference>
<dbReference type="PANTHER" id="PTHR10804">
    <property type="entry name" value="PROTEASE FAMILY M24 METHIONYL AMINOPEPTIDASE, AMINOPEPTIDASE P"/>
    <property type="match status" value="1"/>
</dbReference>
<dbReference type="EMBL" id="HBUF01171870">
    <property type="protein sequence ID" value="CAG6652679.1"/>
    <property type="molecule type" value="Transcribed_RNA"/>
</dbReference>
<dbReference type="InterPro" id="IPR036388">
    <property type="entry name" value="WH-like_DNA-bd_sf"/>
</dbReference>
<dbReference type="EMBL" id="HBUF01171837">
    <property type="protein sequence ID" value="CAG6652545.1"/>
    <property type="molecule type" value="Transcribed_RNA"/>
</dbReference>
<dbReference type="EMBL" id="HBUF01171836">
    <property type="protein sequence ID" value="CAG6652539.1"/>
    <property type="molecule type" value="Transcribed_RNA"/>
</dbReference>
<dbReference type="EMBL" id="HBUF01171854">
    <property type="protein sequence ID" value="CAG6652609.1"/>
    <property type="molecule type" value="Transcribed_RNA"/>
</dbReference>
<proteinExistence type="inferred from homology"/>
<feature type="region of interest" description="Disordered" evidence="2">
    <location>
        <begin position="361"/>
        <end position="410"/>
    </location>
</feature>
<feature type="compositionally biased region" description="Basic and acidic residues" evidence="2">
    <location>
        <begin position="374"/>
        <end position="385"/>
    </location>
</feature>
<dbReference type="FunFam" id="1.10.10.10:FF:000029">
    <property type="entry name" value="Proliferation-associated 2G4, a"/>
    <property type="match status" value="1"/>
</dbReference>
<evidence type="ECO:0000256" key="1">
    <source>
        <dbReference type="ARBA" id="ARBA00007319"/>
    </source>
</evidence>
<dbReference type="SUPFAM" id="SSF46785">
    <property type="entry name" value="Winged helix' DNA-binding domain"/>
    <property type="match status" value="1"/>
</dbReference>
<accession>A0A8D8WC81</accession>
<dbReference type="EMBL" id="HBUF01267078">
    <property type="protein sequence ID" value="CAG6684374.1"/>
    <property type="molecule type" value="Transcribed_RNA"/>
</dbReference>
<name>A0A8D8WC81_9HEMI</name>
<dbReference type="CDD" id="cd01089">
    <property type="entry name" value="PA2G4-like"/>
    <property type="match status" value="1"/>
</dbReference>
<dbReference type="InterPro" id="IPR047113">
    <property type="entry name" value="PA2G4/ARX1"/>
</dbReference>
<comment type="similarity">
    <text evidence="1">Belongs to the peptidase M24 family.</text>
</comment>
<dbReference type="Pfam" id="PF00557">
    <property type="entry name" value="Peptidase_M24"/>
    <property type="match status" value="1"/>
</dbReference>